<dbReference type="OMA" id="CIDYFRI"/>
<reference evidence="10 11" key="1">
    <citation type="journal article" date="2019" name="J. Hered.">
        <title>An Improved Genome Assembly for Drosophila navojoa, the Basal Species in the mojavensis Cluster.</title>
        <authorList>
            <person name="Vanderlinde T."/>
            <person name="Dupim E.G."/>
            <person name="Nazario-Yepiz N.O."/>
            <person name="Carvalho A.B."/>
        </authorList>
    </citation>
    <scope>NUCLEOTIDE SEQUENCE [LARGE SCALE GENOMIC DNA]</scope>
    <source>
        <strain evidence="10">Navoj_Jal97</strain>
        <tissue evidence="10">Whole organism</tissue>
    </source>
</reference>
<protein>
    <recommendedName>
        <fullName evidence="9">Sodium/calcium exchanger membrane region domain-containing protein</fullName>
    </recommendedName>
</protein>
<feature type="transmembrane region" description="Helical" evidence="8">
    <location>
        <begin position="452"/>
        <end position="470"/>
    </location>
</feature>
<keyword evidence="11" id="KW-1185">Reference proteome</keyword>
<dbReference type="GO" id="GO:0006874">
    <property type="term" value="P:intracellular calcium ion homeostasis"/>
    <property type="evidence" value="ECO:0007669"/>
    <property type="project" value="TreeGrafter"/>
</dbReference>
<dbReference type="GO" id="GO:0016020">
    <property type="term" value="C:membrane"/>
    <property type="evidence" value="ECO:0007669"/>
    <property type="project" value="UniProtKB-SubCell"/>
</dbReference>
<evidence type="ECO:0000256" key="7">
    <source>
        <dbReference type="ARBA" id="ARBA00023136"/>
    </source>
</evidence>
<accession>A0A484AQU8</accession>
<dbReference type="PANTHER" id="PTHR12266">
    <property type="entry name" value="NA+/CA2+ K+ INDEPENDENT EXCHANGER"/>
    <property type="match status" value="1"/>
</dbReference>
<proteinExistence type="predicted"/>
<feature type="domain" description="Sodium/calcium exchanger membrane region" evidence="9">
    <location>
        <begin position="456"/>
        <end position="605"/>
    </location>
</feature>
<feature type="transmembrane region" description="Helical" evidence="8">
    <location>
        <begin position="419"/>
        <end position="440"/>
    </location>
</feature>
<comment type="subcellular location">
    <subcellularLocation>
        <location evidence="1">Membrane</location>
        <topology evidence="1">Multi-pass membrane protein</topology>
    </subcellularLocation>
</comment>
<evidence type="ECO:0000256" key="1">
    <source>
        <dbReference type="ARBA" id="ARBA00004141"/>
    </source>
</evidence>
<evidence type="ECO:0000256" key="6">
    <source>
        <dbReference type="ARBA" id="ARBA00022989"/>
    </source>
</evidence>
<dbReference type="Proteomes" id="UP000295192">
    <property type="component" value="Unassembled WGS sequence"/>
</dbReference>
<dbReference type="PANTHER" id="PTHR12266:SF0">
    <property type="entry name" value="MITOCHONDRIAL SODIUM_CALCIUM EXCHANGER PROTEIN"/>
    <property type="match status" value="1"/>
</dbReference>
<feature type="transmembrane region" description="Helical" evidence="8">
    <location>
        <begin position="387"/>
        <end position="407"/>
    </location>
</feature>
<feature type="transmembrane region" description="Helical" evidence="8">
    <location>
        <begin position="520"/>
        <end position="542"/>
    </location>
</feature>
<dbReference type="EMBL" id="LSRL02001846">
    <property type="protein sequence ID" value="TDG38826.1"/>
    <property type="molecule type" value="Genomic_DNA"/>
</dbReference>
<feature type="transmembrane region" description="Helical" evidence="8">
    <location>
        <begin position="104"/>
        <end position="124"/>
    </location>
</feature>
<evidence type="ECO:0000256" key="5">
    <source>
        <dbReference type="ARBA" id="ARBA00022692"/>
    </source>
</evidence>
<evidence type="ECO:0000313" key="11">
    <source>
        <dbReference type="Proteomes" id="UP000295192"/>
    </source>
</evidence>
<evidence type="ECO:0000256" key="4">
    <source>
        <dbReference type="ARBA" id="ARBA00022568"/>
    </source>
</evidence>
<evidence type="ECO:0000313" key="10">
    <source>
        <dbReference type="EMBL" id="TDG38826.1"/>
    </source>
</evidence>
<evidence type="ECO:0000256" key="8">
    <source>
        <dbReference type="SAM" id="Phobius"/>
    </source>
</evidence>
<gene>
    <name evidence="10" type="ORF">AWZ03_014752</name>
</gene>
<sequence>MNVTFSIDEVYKSMRCNSLMYVDFSHRCFLSKAIKHCIQVMQCIDYFRIMYCQMNIKTRSTEIALMCASVVIMIMLMMVVAHLVDKYIAPLLKIVSIVMHMNQYLAGITLLCFGNHLPELIINLTPVMQESPLFNITLANAISMVLINGGLICYLRPFKINGHGAVRDLLFMMFACELVLYEMDTDDKITRIEGLSLICLYFVYLIINIVDLKLMRNALDDLRQKVDALSRKTQPTLKTKSKLRHMQNKLAHMELDSKNVDKYNHSDIFTSAKLKTYYGKKTSIDDEDTEDVEVRALEKYGQTRASVIERDNEKYLRDIFYNPENPRNMFLFNDLWDSINPINVSYFKRSSHCERIYIVLVMPVSIICSLFVPVVDTSMNKHGWSKLLNCIQIVTTPFIVITLSHALTRMEFKGSFIVLYYNISVWSFCATVPLAIFVFWKTRTDKPPRFHKLFMILTFSITLVLLKIFATEIEVLSCVIGLVSHMSEDFASSSIRAFCAALSDSIFNVSLAIKGYGGMAFAAGLAGPFFSFTIGLGLYFLTNPKVSQLNSKHWLLGEQGDNSYFFFMLIALSTLLWIVTFNFLARRSVAIFDLIMYIVYLIYAILVEWSVIHAFTFDPQFEPT</sequence>
<feature type="domain" description="Sodium/calcium exchanger membrane region" evidence="9">
    <location>
        <begin position="71"/>
        <end position="209"/>
    </location>
</feature>
<feature type="transmembrane region" description="Helical" evidence="8">
    <location>
        <begin position="562"/>
        <end position="585"/>
    </location>
</feature>
<comment type="caution">
    <text evidence="10">The sequence shown here is derived from an EMBL/GenBank/DDBJ whole genome shotgun (WGS) entry which is preliminary data.</text>
</comment>
<dbReference type="Pfam" id="PF01699">
    <property type="entry name" value="Na_Ca_ex"/>
    <property type="match status" value="2"/>
</dbReference>
<evidence type="ECO:0000259" key="9">
    <source>
        <dbReference type="Pfam" id="PF01699"/>
    </source>
</evidence>
<dbReference type="Gene3D" id="1.20.1420.30">
    <property type="entry name" value="NCX, central ion-binding region"/>
    <property type="match status" value="2"/>
</dbReference>
<dbReference type="AlphaFoldDB" id="A0A484AQU8"/>
<feature type="transmembrane region" description="Helical" evidence="8">
    <location>
        <begin position="356"/>
        <end position="375"/>
    </location>
</feature>
<keyword evidence="5 8" id="KW-0812">Transmembrane</keyword>
<keyword evidence="7 8" id="KW-0472">Membrane</keyword>
<keyword evidence="6 8" id="KW-1133">Transmembrane helix</keyword>
<feature type="transmembrane region" description="Helical" evidence="8">
    <location>
        <begin position="195"/>
        <end position="215"/>
    </location>
</feature>
<dbReference type="GO" id="GO:0005432">
    <property type="term" value="F:calcium:sodium antiporter activity"/>
    <property type="evidence" value="ECO:0007669"/>
    <property type="project" value="TreeGrafter"/>
</dbReference>
<keyword evidence="2" id="KW-0813">Transport</keyword>
<organism evidence="10 11">
    <name type="scientific">Drosophila navojoa</name>
    <name type="common">Fruit fly</name>
    <dbReference type="NCBI Taxonomy" id="7232"/>
    <lineage>
        <taxon>Eukaryota</taxon>
        <taxon>Metazoa</taxon>
        <taxon>Ecdysozoa</taxon>
        <taxon>Arthropoda</taxon>
        <taxon>Hexapoda</taxon>
        <taxon>Insecta</taxon>
        <taxon>Pterygota</taxon>
        <taxon>Neoptera</taxon>
        <taxon>Endopterygota</taxon>
        <taxon>Diptera</taxon>
        <taxon>Brachycera</taxon>
        <taxon>Muscomorpha</taxon>
        <taxon>Ephydroidea</taxon>
        <taxon>Drosophilidae</taxon>
        <taxon>Drosophila</taxon>
    </lineage>
</organism>
<evidence type="ECO:0000256" key="3">
    <source>
        <dbReference type="ARBA" id="ARBA00022449"/>
    </source>
</evidence>
<keyword evidence="4" id="KW-0106">Calcium</keyword>
<feature type="transmembrane region" description="Helical" evidence="8">
    <location>
        <begin position="63"/>
        <end position="84"/>
    </location>
</feature>
<keyword evidence="4" id="KW-0406">Ion transport</keyword>
<evidence type="ECO:0000256" key="2">
    <source>
        <dbReference type="ARBA" id="ARBA00022448"/>
    </source>
</evidence>
<keyword evidence="3" id="KW-0050">Antiport</keyword>
<dbReference type="InterPro" id="IPR051359">
    <property type="entry name" value="CaCA_antiporter"/>
</dbReference>
<feature type="transmembrane region" description="Helical" evidence="8">
    <location>
        <begin position="597"/>
        <end position="617"/>
    </location>
</feature>
<feature type="transmembrane region" description="Helical" evidence="8">
    <location>
        <begin position="136"/>
        <end position="158"/>
    </location>
</feature>
<dbReference type="OrthoDB" id="407410at2759"/>
<dbReference type="InterPro" id="IPR044880">
    <property type="entry name" value="NCX_ion-bd_dom_sf"/>
</dbReference>
<keyword evidence="4" id="KW-0109">Calcium transport</keyword>
<dbReference type="InterPro" id="IPR004837">
    <property type="entry name" value="NaCa_Exmemb"/>
</dbReference>
<name>A0A484AQU8_DRONA</name>